<feature type="non-terminal residue" evidence="2">
    <location>
        <position position="1"/>
    </location>
</feature>
<protein>
    <submittedName>
        <fullName evidence="2">Uncharacterized protein</fullName>
    </submittedName>
</protein>
<evidence type="ECO:0000313" key="2">
    <source>
        <dbReference type="EMBL" id="KKM62085.1"/>
    </source>
</evidence>
<sequence length="68" mass="7705">RRSQDALCGGRLPKPEPHEGDENTHRFCIKTREVFDIQVNKTDCDGIRFILDALDGKKTSWRSKFGGG</sequence>
<evidence type="ECO:0000256" key="1">
    <source>
        <dbReference type="SAM" id="MobiDB-lite"/>
    </source>
</evidence>
<reference evidence="2" key="1">
    <citation type="journal article" date="2015" name="Nature">
        <title>Complex archaea that bridge the gap between prokaryotes and eukaryotes.</title>
        <authorList>
            <person name="Spang A."/>
            <person name="Saw J.H."/>
            <person name="Jorgensen S.L."/>
            <person name="Zaremba-Niedzwiedzka K."/>
            <person name="Martijn J."/>
            <person name="Lind A.E."/>
            <person name="van Eijk R."/>
            <person name="Schleper C."/>
            <person name="Guy L."/>
            <person name="Ettema T.J."/>
        </authorList>
    </citation>
    <scope>NUCLEOTIDE SEQUENCE</scope>
</reference>
<comment type="caution">
    <text evidence="2">The sequence shown here is derived from an EMBL/GenBank/DDBJ whole genome shotgun (WGS) entry which is preliminary data.</text>
</comment>
<dbReference type="EMBL" id="LAZR01011366">
    <property type="protein sequence ID" value="KKM62085.1"/>
    <property type="molecule type" value="Genomic_DNA"/>
</dbReference>
<proteinExistence type="predicted"/>
<feature type="region of interest" description="Disordered" evidence="1">
    <location>
        <begin position="1"/>
        <end position="23"/>
    </location>
</feature>
<name>A0A0F9LCY1_9ZZZZ</name>
<accession>A0A0F9LCY1</accession>
<dbReference type="AlphaFoldDB" id="A0A0F9LCY1"/>
<organism evidence="2">
    <name type="scientific">marine sediment metagenome</name>
    <dbReference type="NCBI Taxonomy" id="412755"/>
    <lineage>
        <taxon>unclassified sequences</taxon>
        <taxon>metagenomes</taxon>
        <taxon>ecological metagenomes</taxon>
    </lineage>
</organism>
<feature type="compositionally biased region" description="Basic and acidic residues" evidence="1">
    <location>
        <begin position="13"/>
        <end position="23"/>
    </location>
</feature>
<gene>
    <name evidence="2" type="ORF">LCGC14_1525160</name>
</gene>